<organism evidence="2 3">
    <name type="scientific">Comamonas antarctica</name>
    <dbReference type="NCBI Taxonomy" id="2743470"/>
    <lineage>
        <taxon>Bacteria</taxon>
        <taxon>Pseudomonadati</taxon>
        <taxon>Pseudomonadota</taxon>
        <taxon>Betaproteobacteria</taxon>
        <taxon>Burkholderiales</taxon>
        <taxon>Comamonadaceae</taxon>
        <taxon>Comamonas</taxon>
    </lineage>
</organism>
<reference evidence="2 3" key="1">
    <citation type="submission" date="2020-06" db="EMBL/GenBank/DDBJ databases">
        <title>Acidovorax antarctica sp. nov., isolated from Corinth ice sheet soil, Antarctic Fields Peninsula.</title>
        <authorList>
            <person name="Xu Q."/>
            <person name="Peng F."/>
        </authorList>
    </citation>
    <scope>NUCLEOTIDE SEQUENCE [LARGE SCALE GENOMIC DNA]</scope>
    <source>
        <strain evidence="2 3">16-35-5</strain>
    </source>
</reference>
<evidence type="ECO:0000256" key="1">
    <source>
        <dbReference type="SAM" id="Phobius"/>
    </source>
</evidence>
<proteinExistence type="predicted"/>
<evidence type="ECO:0000313" key="2">
    <source>
        <dbReference type="EMBL" id="QKV51573.1"/>
    </source>
</evidence>
<dbReference type="Proteomes" id="UP000509579">
    <property type="component" value="Chromosome"/>
</dbReference>
<gene>
    <name evidence="2" type="ORF">HUK68_00985</name>
</gene>
<keyword evidence="1" id="KW-0472">Membrane</keyword>
<protein>
    <submittedName>
        <fullName evidence="2">DUF2214 family protein</fullName>
    </submittedName>
</protein>
<keyword evidence="1" id="KW-0812">Transmembrane</keyword>
<dbReference type="RefSeq" id="WP_175502509.1">
    <property type="nucleotide sequence ID" value="NZ_CAURQT010000040.1"/>
</dbReference>
<dbReference type="AlphaFoldDB" id="A0A6N1WZS4"/>
<keyword evidence="3" id="KW-1185">Reference proteome</keyword>
<dbReference type="EMBL" id="CP054840">
    <property type="protein sequence ID" value="QKV51573.1"/>
    <property type="molecule type" value="Genomic_DNA"/>
</dbReference>
<dbReference type="KEGG" id="aant:HUK68_00985"/>
<feature type="transmembrane region" description="Helical" evidence="1">
    <location>
        <begin position="126"/>
        <end position="145"/>
    </location>
</feature>
<evidence type="ECO:0000313" key="3">
    <source>
        <dbReference type="Proteomes" id="UP000509579"/>
    </source>
</evidence>
<keyword evidence="1" id="KW-1133">Transmembrane helix</keyword>
<sequence>MTLEATLAALHILAILTLVVFLSSQAALCRSEWMNAAVVRRLARLDIIYLVAAALLLLTGLARLYWGTKGVSWYVSQPLFHVKMTLFVLVALISIKPSLAFRRWVRGLSQGQALPDAQEVAGTRRWIMVQAHLVPVIAVVAVFWARGM</sequence>
<dbReference type="InterPro" id="IPR018706">
    <property type="entry name" value="DUF2214_membrane"/>
</dbReference>
<feature type="transmembrane region" description="Helical" evidence="1">
    <location>
        <begin position="86"/>
        <end position="105"/>
    </location>
</feature>
<dbReference type="Pfam" id="PF09980">
    <property type="entry name" value="DUF2214"/>
    <property type="match status" value="1"/>
</dbReference>
<feature type="transmembrane region" description="Helical" evidence="1">
    <location>
        <begin position="6"/>
        <end position="27"/>
    </location>
</feature>
<name>A0A6N1WZS4_9BURK</name>
<accession>A0A6N1WZS4</accession>
<feature type="transmembrane region" description="Helical" evidence="1">
    <location>
        <begin position="47"/>
        <end position="66"/>
    </location>
</feature>